<evidence type="ECO:0000256" key="3">
    <source>
        <dbReference type="ARBA" id="ARBA00022691"/>
    </source>
</evidence>
<dbReference type="Gene3D" id="3.40.50.150">
    <property type="entry name" value="Vaccinia Virus protein VP39"/>
    <property type="match status" value="1"/>
</dbReference>
<comment type="catalytic activity">
    <reaction evidence="4 5">
        <text>L-glutaminyl-[peptide chain release factor] + S-adenosyl-L-methionine = N(5)-methyl-L-glutaminyl-[peptide chain release factor] + S-adenosyl-L-homocysteine + H(+)</text>
        <dbReference type="Rhea" id="RHEA:42896"/>
        <dbReference type="Rhea" id="RHEA-COMP:10271"/>
        <dbReference type="Rhea" id="RHEA-COMP:10272"/>
        <dbReference type="ChEBI" id="CHEBI:15378"/>
        <dbReference type="ChEBI" id="CHEBI:30011"/>
        <dbReference type="ChEBI" id="CHEBI:57856"/>
        <dbReference type="ChEBI" id="CHEBI:59789"/>
        <dbReference type="ChEBI" id="CHEBI:61891"/>
        <dbReference type="EC" id="2.1.1.297"/>
    </reaction>
</comment>
<feature type="binding site" evidence="5">
    <location>
        <position position="160"/>
    </location>
    <ligand>
        <name>S-adenosyl-L-methionine</name>
        <dbReference type="ChEBI" id="CHEBI:59789"/>
    </ligand>
</feature>
<dbReference type="InterPro" id="IPR019874">
    <property type="entry name" value="RF_methyltr_PrmC"/>
</dbReference>
<feature type="binding site" evidence="5">
    <location>
        <begin position="206"/>
        <end position="209"/>
    </location>
    <ligand>
        <name>substrate</name>
    </ligand>
</feature>
<dbReference type="PANTHER" id="PTHR18895">
    <property type="entry name" value="HEMK METHYLTRANSFERASE"/>
    <property type="match status" value="1"/>
</dbReference>
<gene>
    <name evidence="5" type="primary">prmC</name>
    <name evidence="8" type="ORF">FHX41_4884</name>
</gene>
<keyword evidence="2 5" id="KW-0808">Transferase</keyword>
<dbReference type="GO" id="GO:0032259">
    <property type="term" value="P:methylation"/>
    <property type="evidence" value="ECO:0007669"/>
    <property type="project" value="UniProtKB-KW"/>
</dbReference>
<dbReference type="InterPro" id="IPR050320">
    <property type="entry name" value="N5-glutamine_MTase"/>
</dbReference>
<dbReference type="InterPro" id="IPR007848">
    <property type="entry name" value="Small_mtfrase_dom"/>
</dbReference>
<evidence type="ECO:0000256" key="1">
    <source>
        <dbReference type="ARBA" id="ARBA00022603"/>
    </source>
</evidence>
<feature type="binding site" evidence="5">
    <location>
        <position position="206"/>
    </location>
    <ligand>
        <name>S-adenosyl-L-methionine</name>
        <dbReference type="ChEBI" id="CHEBI:59789"/>
    </ligand>
</feature>
<dbReference type="CDD" id="cd02440">
    <property type="entry name" value="AdoMet_MTases"/>
    <property type="match status" value="1"/>
</dbReference>
<dbReference type="EMBL" id="VFPO01000001">
    <property type="protein sequence ID" value="TQM71133.1"/>
    <property type="molecule type" value="Genomic_DNA"/>
</dbReference>
<dbReference type="Gene3D" id="1.10.8.10">
    <property type="entry name" value="DNA helicase RuvA subunit, C-terminal domain"/>
    <property type="match status" value="1"/>
</dbReference>
<dbReference type="InterPro" id="IPR040758">
    <property type="entry name" value="PrmC_N"/>
</dbReference>
<feature type="domain" description="Methyltransferase small" evidence="6">
    <location>
        <begin position="126"/>
        <end position="209"/>
    </location>
</feature>
<sequence length="304" mass="33274">MSGANAGGAGGRPSSSKGLNLLLDEIARATARLADAGVASPRADAEELAAAVHGVRRSELHSVPDSAFDARFWEYVARREAGEPLQHITGRAYFRYLELKVGPGVFVPRPETEVMVGWALETLHDMDVRDPLVVDLGTGSAAIALSIALEAPRSRVHAVEKDPTAFVHATRNVEELDERGRVRLHLGDFATALKELDGTVDLVISNPPYIPMSEWEHVPPDVRDHDPADALWGGGDDGLDAIRVVERTARRLLRPGGYAAVEHSDLQGNAVYWIFAEENGWRDVRNRRDLTDRDRFVTARLAAD</sequence>
<accession>A0A543IKN1</accession>
<organism evidence="8 9">
    <name type="scientific">Actinomadura hallensis</name>
    <dbReference type="NCBI Taxonomy" id="337895"/>
    <lineage>
        <taxon>Bacteria</taxon>
        <taxon>Bacillati</taxon>
        <taxon>Actinomycetota</taxon>
        <taxon>Actinomycetes</taxon>
        <taxon>Streptosporangiales</taxon>
        <taxon>Thermomonosporaceae</taxon>
        <taxon>Actinomadura</taxon>
    </lineage>
</organism>
<dbReference type="HAMAP" id="MF_02126">
    <property type="entry name" value="RF_methyltr_PrmC"/>
    <property type="match status" value="1"/>
</dbReference>
<dbReference type="PANTHER" id="PTHR18895:SF74">
    <property type="entry name" value="MTRF1L RELEASE FACTOR GLUTAMINE METHYLTRANSFERASE"/>
    <property type="match status" value="1"/>
</dbReference>
<dbReference type="NCBIfam" id="TIGR00536">
    <property type="entry name" value="hemK_fam"/>
    <property type="match status" value="1"/>
</dbReference>
<reference evidence="8 9" key="1">
    <citation type="submission" date="2019-06" db="EMBL/GenBank/DDBJ databases">
        <title>Sequencing the genomes of 1000 actinobacteria strains.</title>
        <authorList>
            <person name="Klenk H.-P."/>
        </authorList>
    </citation>
    <scope>NUCLEOTIDE SEQUENCE [LARGE SCALE GENOMIC DNA]</scope>
    <source>
        <strain evidence="8 9">DSM 45043</strain>
    </source>
</reference>
<comment type="caution">
    <text evidence="5">Lacks conserved residue(s) required for the propagation of feature annotation.</text>
</comment>
<dbReference type="Proteomes" id="UP000316706">
    <property type="component" value="Unassembled WGS sequence"/>
</dbReference>
<evidence type="ECO:0000256" key="5">
    <source>
        <dbReference type="HAMAP-Rule" id="MF_02126"/>
    </source>
</evidence>
<evidence type="ECO:0000313" key="8">
    <source>
        <dbReference type="EMBL" id="TQM71133.1"/>
    </source>
</evidence>
<evidence type="ECO:0000256" key="4">
    <source>
        <dbReference type="ARBA" id="ARBA00048391"/>
    </source>
</evidence>
<dbReference type="AlphaFoldDB" id="A0A543IKN1"/>
<feature type="domain" description="Release factor glutamine methyltransferase N-terminal" evidence="7">
    <location>
        <begin position="27"/>
        <end position="90"/>
    </location>
</feature>
<feature type="binding site" evidence="5">
    <location>
        <position position="189"/>
    </location>
    <ligand>
        <name>S-adenosyl-L-methionine</name>
        <dbReference type="ChEBI" id="CHEBI:59789"/>
    </ligand>
</feature>
<comment type="similarity">
    <text evidence="5">Belongs to the protein N5-glutamine methyltransferase family. PrmC subfamily.</text>
</comment>
<dbReference type="InterPro" id="IPR002052">
    <property type="entry name" value="DNA_methylase_N6_adenine_CS"/>
</dbReference>
<comment type="caution">
    <text evidence="8">The sequence shown here is derived from an EMBL/GenBank/DDBJ whole genome shotgun (WGS) entry which is preliminary data.</text>
</comment>
<evidence type="ECO:0000256" key="2">
    <source>
        <dbReference type="ARBA" id="ARBA00022679"/>
    </source>
</evidence>
<name>A0A543IKN1_9ACTN</name>
<protein>
    <recommendedName>
        <fullName evidence="5">Release factor glutamine methyltransferase</fullName>
        <shortName evidence="5">RF MTase</shortName>
        <ecNumber evidence="5">2.1.1.297</ecNumber>
    </recommendedName>
    <alternativeName>
        <fullName evidence="5">N5-glutamine methyltransferase PrmC</fullName>
    </alternativeName>
    <alternativeName>
        <fullName evidence="5">Protein-(glutamine-N5) MTase PrmC</fullName>
    </alternativeName>
    <alternativeName>
        <fullName evidence="5">Protein-glutamine N-methyltransferase PrmC</fullName>
    </alternativeName>
</protein>
<dbReference type="GO" id="GO:0102559">
    <property type="term" value="F:peptide chain release factor N(5)-glutamine methyltransferase activity"/>
    <property type="evidence" value="ECO:0007669"/>
    <property type="project" value="UniProtKB-EC"/>
</dbReference>
<proteinExistence type="inferred from homology"/>
<evidence type="ECO:0000259" key="6">
    <source>
        <dbReference type="Pfam" id="PF05175"/>
    </source>
</evidence>
<dbReference type="GO" id="GO:0003676">
    <property type="term" value="F:nucleic acid binding"/>
    <property type="evidence" value="ECO:0007669"/>
    <property type="project" value="InterPro"/>
</dbReference>
<dbReference type="Pfam" id="PF17827">
    <property type="entry name" value="PrmC_N"/>
    <property type="match status" value="1"/>
</dbReference>
<keyword evidence="9" id="KW-1185">Reference proteome</keyword>
<dbReference type="EC" id="2.1.1.297" evidence="5"/>
<keyword evidence="3 5" id="KW-0949">S-adenosyl-L-methionine</keyword>
<comment type="function">
    <text evidence="5">Methylates the class 1 translation termination release factors RF1/PrfA and RF2/PrfB on the glutamine residue of the universally conserved GGQ motif.</text>
</comment>
<dbReference type="InterPro" id="IPR004556">
    <property type="entry name" value="HemK-like"/>
</dbReference>
<dbReference type="InterPro" id="IPR029063">
    <property type="entry name" value="SAM-dependent_MTases_sf"/>
</dbReference>
<dbReference type="Pfam" id="PF05175">
    <property type="entry name" value="MTS"/>
    <property type="match status" value="1"/>
</dbReference>
<dbReference type="PROSITE" id="PS00092">
    <property type="entry name" value="N6_MTASE"/>
    <property type="match status" value="1"/>
</dbReference>
<keyword evidence="1 5" id="KW-0489">Methyltransferase</keyword>
<dbReference type="NCBIfam" id="TIGR03534">
    <property type="entry name" value="RF_mod_PrmC"/>
    <property type="match status" value="1"/>
</dbReference>
<dbReference type="SUPFAM" id="SSF53335">
    <property type="entry name" value="S-adenosyl-L-methionine-dependent methyltransferases"/>
    <property type="match status" value="1"/>
</dbReference>
<evidence type="ECO:0000313" key="9">
    <source>
        <dbReference type="Proteomes" id="UP000316706"/>
    </source>
</evidence>
<evidence type="ECO:0000259" key="7">
    <source>
        <dbReference type="Pfam" id="PF17827"/>
    </source>
</evidence>